<gene>
    <name evidence="16" type="ORF">LSH36_422g02013</name>
</gene>
<evidence type="ECO:0000259" key="15">
    <source>
        <dbReference type="PROSITE" id="PS50056"/>
    </source>
</evidence>
<name>A0AAD9JD45_9ANNE</name>
<dbReference type="PRINTS" id="PR00700">
    <property type="entry name" value="PRTYPHPHTASE"/>
</dbReference>
<evidence type="ECO:0000256" key="11">
    <source>
        <dbReference type="PIRSR" id="PIRSR000926-2"/>
    </source>
</evidence>
<dbReference type="CDD" id="cd14545">
    <property type="entry name" value="PTPc-N1_2"/>
    <property type="match status" value="1"/>
</dbReference>
<dbReference type="SUPFAM" id="SSF52799">
    <property type="entry name" value="(Phosphotyrosine protein) phosphatases II"/>
    <property type="match status" value="1"/>
</dbReference>
<comment type="similarity">
    <text evidence="3">Belongs to the protein-tyrosine phosphatase family. Non-receptor class 1 subfamily.</text>
</comment>
<evidence type="ECO:0000259" key="14">
    <source>
        <dbReference type="PROSITE" id="PS50055"/>
    </source>
</evidence>
<dbReference type="GO" id="GO:0005783">
    <property type="term" value="C:endoplasmic reticulum"/>
    <property type="evidence" value="ECO:0007669"/>
    <property type="project" value="UniProtKB-SubCell"/>
</dbReference>
<evidence type="ECO:0000256" key="9">
    <source>
        <dbReference type="ARBA" id="ARBA00023136"/>
    </source>
</evidence>
<feature type="domain" description="Tyrosine specific protein phosphatases" evidence="15">
    <location>
        <begin position="195"/>
        <end position="274"/>
    </location>
</feature>
<evidence type="ECO:0000256" key="5">
    <source>
        <dbReference type="ARBA" id="ARBA00022553"/>
    </source>
</evidence>
<dbReference type="InterPro" id="IPR029021">
    <property type="entry name" value="Prot-tyrosine_phosphatase-like"/>
</dbReference>
<dbReference type="InterPro" id="IPR003595">
    <property type="entry name" value="Tyr_Pase_cat"/>
</dbReference>
<dbReference type="SMART" id="SM00194">
    <property type="entry name" value="PTPc"/>
    <property type="match status" value="1"/>
</dbReference>
<keyword evidence="17" id="KW-1185">Reference proteome</keyword>
<dbReference type="PROSITE" id="PS50055">
    <property type="entry name" value="TYR_PHOSPHATASE_PTP"/>
    <property type="match status" value="1"/>
</dbReference>
<evidence type="ECO:0000256" key="6">
    <source>
        <dbReference type="ARBA" id="ARBA00022801"/>
    </source>
</evidence>
<feature type="transmembrane region" description="Helical" evidence="13">
    <location>
        <begin position="449"/>
        <end position="466"/>
    </location>
</feature>
<keyword evidence="13" id="KW-0812">Transmembrane</keyword>
<keyword evidence="13" id="KW-1133">Transmembrane helix</keyword>
<evidence type="ECO:0000256" key="1">
    <source>
        <dbReference type="ARBA" id="ARBA00004240"/>
    </source>
</evidence>
<evidence type="ECO:0000256" key="13">
    <source>
        <dbReference type="SAM" id="Phobius"/>
    </source>
</evidence>
<dbReference type="InterPro" id="IPR051985">
    <property type="entry name" value="NR_tyrosine_phosphatase"/>
</dbReference>
<comment type="caution">
    <text evidence="16">The sequence shown here is derived from an EMBL/GenBank/DDBJ whole genome shotgun (WGS) entry which is preliminary data.</text>
</comment>
<feature type="binding site" evidence="11">
    <location>
        <position position="187"/>
    </location>
    <ligand>
        <name>substrate</name>
    </ligand>
</feature>
<dbReference type="Gene3D" id="3.90.190.10">
    <property type="entry name" value="Protein tyrosine phosphatase superfamily"/>
    <property type="match status" value="1"/>
</dbReference>
<dbReference type="PROSITE" id="PS50056">
    <property type="entry name" value="TYR_PHOSPHATASE_2"/>
    <property type="match status" value="1"/>
</dbReference>
<reference evidence="16" key="1">
    <citation type="journal article" date="2023" name="Mol. Biol. Evol.">
        <title>Third-Generation Sequencing Reveals the Adaptive Role of the Epigenome in Three Deep-Sea Polychaetes.</title>
        <authorList>
            <person name="Perez M."/>
            <person name="Aroh O."/>
            <person name="Sun Y."/>
            <person name="Lan Y."/>
            <person name="Juniper S.K."/>
            <person name="Young C.R."/>
            <person name="Angers B."/>
            <person name="Qian P.Y."/>
        </authorList>
    </citation>
    <scope>NUCLEOTIDE SEQUENCE</scope>
    <source>
        <strain evidence="16">P08H-3</strain>
    </source>
</reference>
<keyword evidence="8" id="KW-0904">Protein phosphatase</keyword>
<dbReference type="PANTHER" id="PTHR46047">
    <property type="entry name" value="TYROSINE-PROTEIN PHOSPHATASE NON-RECEPTOR TYPE 61F"/>
    <property type="match status" value="1"/>
</dbReference>
<dbReference type="InterPro" id="IPR000387">
    <property type="entry name" value="Tyr_Pase_dom"/>
</dbReference>
<dbReference type="SMART" id="SM00404">
    <property type="entry name" value="PTPc_motif"/>
    <property type="match status" value="1"/>
</dbReference>
<feature type="domain" description="Tyrosine-protein phosphatase" evidence="14">
    <location>
        <begin position="4"/>
        <end position="283"/>
    </location>
</feature>
<accession>A0AAD9JD45</accession>
<dbReference type="GO" id="GO:0019901">
    <property type="term" value="F:protein kinase binding"/>
    <property type="evidence" value="ECO:0007669"/>
    <property type="project" value="TreeGrafter"/>
</dbReference>
<dbReference type="InterPro" id="IPR012265">
    <property type="entry name" value="Ptpn1/Ptpn2"/>
</dbReference>
<dbReference type="GO" id="GO:0005634">
    <property type="term" value="C:nucleus"/>
    <property type="evidence" value="ECO:0007669"/>
    <property type="project" value="TreeGrafter"/>
</dbReference>
<dbReference type="AlphaFoldDB" id="A0AAD9JD45"/>
<keyword evidence="7" id="KW-0256">Endoplasmic reticulum</keyword>
<dbReference type="EC" id="3.1.3.48" evidence="4"/>
<feature type="coiled-coil region" evidence="12">
    <location>
        <begin position="413"/>
        <end position="443"/>
    </location>
</feature>
<proteinExistence type="inferred from homology"/>
<evidence type="ECO:0000256" key="8">
    <source>
        <dbReference type="ARBA" id="ARBA00022912"/>
    </source>
</evidence>
<keyword evidence="12" id="KW-0175">Coiled coil</keyword>
<dbReference type="PANTHER" id="PTHR46047:SF3">
    <property type="entry name" value="TYROSINE-PROTEIN PHOSPHATASE NON-RECEPTOR TYPE 61F"/>
    <property type="match status" value="1"/>
</dbReference>
<keyword evidence="5" id="KW-0597">Phosphoprotein</keyword>
<dbReference type="InterPro" id="IPR016130">
    <property type="entry name" value="Tyr_Pase_AS"/>
</dbReference>
<evidence type="ECO:0000256" key="3">
    <source>
        <dbReference type="ARBA" id="ARBA00009701"/>
    </source>
</evidence>
<dbReference type="EMBL" id="JAODUP010000422">
    <property type="protein sequence ID" value="KAK2150125.1"/>
    <property type="molecule type" value="Genomic_DNA"/>
</dbReference>
<evidence type="ECO:0000256" key="2">
    <source>
        <dbReference type="ARBA" id="ARBA00004308"/>
    </source>
</evidence>
<dbReference type="PIRSF" id="PIRSF000926">
    <property type="entry name" value="Tyr-Ptase_nr1"/>
    <property type="match status" value="1"/>
</dbReference>
<evidence type="ECO:0000256" key="7">
    <source>
        <dbReference type="ARBA" id="ARBA00022824"/>
    </source>
</evidence>
<sequence length="471" mass="54520">MNQLEEEFNYYDETAAWNQVYQKIRQDSLLKHDFSVKDAKRPEYKERNRYRDVSPYDHSRVRLERNHLDYINASLVEYPEANRSYILTQGPLPKTSSHFWLMVWEQNSAAVLMLNRVVEMGRIKCHQYFPMNVNDEDDLVFEDVGLRVSYVSEEDKNFFVIRTLDIEDLQTGQKKRVLQFHYTTWPDFGVPESPEAFLNFLFAVRKAGVLEQSVGPPVIHCSAGIGRSGTFCLVDTCLILIEKNQDVNSVNVCDVLMEMRQYRMGLIQTADQLRFSYMAVIEGCKHVLSTSTVDSGIDNGAICQSSDDDVTYTHLNQDEDDLDADNIVKSPDLITSTLSPSDNNNPPITKVECNNQVVQPSGGHQISQIYSDENTKQYDHMIETTNITDNLSNEQLMEMDHLRQREQSGEIRRRAREERKKKTAEQIAKMKQKQRECEKLKLRRKRMTPLLWGASVAVLVASYVMYKCYIT</sequence>
<keyword evidence="9 13" id="KW-0472">Membrane</keyword>
<dbReference type="GO" id="GO:0046426">
    <property type="term" value="P:negative regulation of receptor signaling pathway via JAK-STAT"/>
    <property type="evidence" value="ECO:0007669"/>
    <property type="project" value="TreeGrafter"/>
</dbReference>
<dbReference type="Proteomes" id="UP001208570">
    <property type="component" value="Unassembled WGS sequence"/>
</dbReference>
<dbReference type="InterPro" id="IPR000242">
    <property type="entry name" value="PTP_cat"/>
</dbReference>
<organism evidence="16 17">
    <name type="scientific">Paralvinella palmiformis</name>
    <dbReference type="NCBI Taxonomy" id="53620"/>
    <lineage>
        <taxon>Eukaryota</taxon>
        <taxon>Metazoa</taxon>
        <taxon>Spiralia</taxon>
        <taxon>Lophotrochozoa</taxon>
        <taxon>Annelida</taxon>
        <taxon>Polychaeta</taxon>
        <taxon>Sedentaria</taxon>
        <taxon>Canalipalpata</taxon>
        <taxon>Terebellida</taxon>
        <taxon>Terebelliformia</taxon>
        <taxon>Alvinellidae</taxon>
        <taxon>Paralvinella</taxon>
    </lineage>
</organism>
<evidence type="ECO:0000256" key="10">
    <source>
        <dbReference type="PIRSR" id="PIRSR000926-1"/>
    </source>
</evidence>
<feature type="binding site" evidence="11">
    <location>
        <begin position="221"/>
        <end position="227"/>
    </location>
    <ligand>
        <name>substrate</name>
    </ligand>
</feature>
<dbReference type="Pfam" id="PF00102">
    <property type="entry name" value="Y_phosphatase"/>
    <property type="match status" value="1"/>
</dbReference>
<protein>
    <recommendedName>
        <fullName evidence="4">protein-tyrosine-phosphatase</fullName>
        <ecNumber evidence="4">3.1.3.48</ecNumber>
    </recommendedName>
</protein>
<feature type="binding site" evidence="11">
    <location>
        <position position="268"/>
    </location>
    <ligand>
        <name>substrate</name>
    </ligand>
</feature>
<keyword evidence="6" id="KW-0378">Hydrolase</keyword>
<evidence type="ECO:0000256" key="12">
    <source>
        <dbReference type="SAM" id="Coils"/>
    </source>
</evidence>
<evidence type="ECO:0000256" key="4">
    <source>
        <dbReference type="ARBA" id="ARBA00013064"/>
    </source>
</evidence>
<dbReference type="GO" id="GO:0004726">
    <property type="term" value="F:non-membrane spanning protein tyrosine phosphatase activity"/>
    <property type="evidence" value="ECO:0007669"/>
    <property type="project" value="TreeGrafter"/>
</dbReference>
<feature type="active site" description="Phosphocysteine intermediate" evidence="10">
    <location>
        <position position="221"/>
    </location>
</feature>
<evidence type="ECO:0000313" key="17">
    <source>
        <dbReference type="Proteomes" id="UP001208570"/>
    </source>
</evidence>
<dbReference type="PROSITE" id="PS00383">
    <property type="entry name" value="TYR_PHOSPHATASE_1"/>
    <property type="match status" value="1"/>
</dbReference>
<evidence type="ECO:0000313" key="16">
    <source>
        <dbReference type="EMBL" id="KAK2150125.1"/>
    </source>
</evidence>
<comment type="subcellular location">
    <subcellularLocation>
        <location evidence="2">Endomembrane system</location>
    </subcellularLocation>
    <subcellularLocation>
        <location evidence="1">Endoplasmic reticulum</location>
    </subcellularLocation>
</comment>
<dbReference type="GO" id="GO:0070373">
    <property type="term" value="P:negative regulation of ERK1 and ERK2 cascade"/>
    <property type="evidence" value="ECO:0007669"/>
    <property type="project" value="TreeGrafter"/>
</dbReference>